<feature type="compositionally biased region" description="Polar residues" evidence="2">
    <location>
        <begin position="289"/>
        <end position="303"/>
    </location>
</feature>
<evidence type="ECO:0000313" key="3">
    <source>
        <dbReference type="EMBL" id="JAS12438.1"/>
    </source>
</evidence>
<feature type="region of interest" description="Disordered" evidence="2">
    <location>
        <begin position="508"/>
        <end position="636"/>
    </location>
</feature>
<feature type="compositionally biased region" description="Polar residues" evidence="2">
    <location>
        <begin position="194"/>
        <end position="230"/>
    </location>
</feature>
<gene>
    <name evidence="3" type="ORF">g.17559</name>
</gene>
<name>A0A1B6CG81_9HEMI</name>
<feature type="region of interest" description="Disordered" evidence="2">
    <location>
        <begin position="383"/>
        <end position="427"/>
    </location>
</feature>
<feature type="region of interest" description="Disordered" evidence="2">
    <location>
        <begin position="118"/>
        <end position="153"/>
    </location>
</feature>
<evidence type="ECO:0000256" key="2">
    <source>
        <dbReference type="SAM" id="MobiDB-lite"/>
    </source>
</evidence>
<feature type="compositionally biased region" description="Polar residues" evidence="2">
    <location>
        <begin position="624"/>
        <end position="636"/>
    </location>
</feature>
<feature type="compositionally biased region" description="Basic and acidic residues" evidence="2">
    <location>
        <begin position="585"/>
        <end position="596"/>
    </location>
</feature>
<feature type="compositionally biased region" description="Basic and acidic residues" evidence="2">
    <location>
        <begin position="605"/>
        <end position="623"/>
    </location>
</feature>
<proteinExistence type="predicted"/>
<dbReference type="EMBL" id="GEDC01024860">
    <property type="protein sequence ID" value="JAS12438.1"/>
    <property type="molecule type" value="Transcribed_RNA"/>
</dbReference>
<sequence>MNSSGGKQFGNKKRKFKMDSFFSGLVNNLVRPSSSFEGSRKDETVSKVLDLLEKKSSALEEADLKRKEAELKVQQLQIELLKRENEQKLEEKNKTLDTITHIVSAVGAVDDLTGAKRKTESCKDGGRNFNNASRGNRGGRSFQGPKNFNNKKIEKGPFVKGKVDSNINMQQDAYNNKYHDKSFEPNFPNRKQTEFNSSNEKPNFNKIQHHQNNFSKFSNQQPTNYNQKLRFNQPSPNFSQPSPNFNQPSPNFNQPSPNFSQSSANFSQPTPNFNHPSSNFSHPSSNFNQPTLNFSQPSPNLNQQSANFNIISQKPNQPPFYNRTPNYPQNNSLLDQPYGNISPSFPMNPSFSSRDTNNFIPNDNLNLNTNYINPQNAAQNLSYNRQPRGGFHRGRGNFRGNARGMNSSGGKQFGDKNSTTTTKENFKTKKMIDQVDADGFVLLNKPKFPEKKNANNPNLMKNGVLKKKTKNKNQTQKETKKTDEEKNEEFDELMKDVIDVFSNLFEKQKSQQKEQIPETSTEDSSKTGAIKKTMEPPDNQQSEKKKKRRNKKKINSENSLSGVSRDNLSDEDVTNMNLLKQETQQNKEKENAKEKNIPFNGKETANIDKQETQQNIEKEKEKNIPSNGEETANIDPNQEVTDIIMVAKYGTRIETIQPKTVQEIMDFKNLHPTANAILVKDEN</sequence>
<feature type="coiled-coil region" evidence="1">
    <location>
        <begin position="52"/>
        <end position="98"/>
    </location>
</feature>
<feature type="compositionally biased region" description="Basic and acidic residues" evidence="2">
    <location>
        <begin position="475"/>
        <end position="484"/>
    </location>
</feature>
<organism evidence="3">
    <name type="scientific">Clastoptera arizonana</name>
    <name type="common">Arizona spittle bug</name>
    <dbReference type="NCBI Taxonomy" id="38151"/>
    <lineage>
        <taxon>Eukaryota</taxon>
        <taxon>Metazoa</taxon>
        <taxon>Ecdysozoa</taxon>
        <taxon>Arthropoda</taxon>
        <taxon>Hexapoda</taxon>
        <taxon>Insecta</taxon>
        <taxon>Pterygota</taxon>
        <taxon>Neoptera</taxon>
        <taxon>Paraneoptera</taxon>
        <taxon>Hemiptera</taxon>
        <taxon>Auchenorrhyncha</taxon>
        <taxon>Cercopoidea</taxon>
        <taxon>Clastopteridae</taxon>
        <taxon>Clastoptera</taxon>
    </lineage>
</organism>
<protein>
    <submittedName>
        <fullName evidence="3">Uncharacterized protein</fullName>
    </submittedName>
</protein>
<feature type="compositionally biased region" description="Low complexity" evidence="2">
    <location>
        <begin position="231"/>
        <end position="288"/>
    </location>
</feature>
<feature type="region of interest" description="Disordered" evidence="2">
    <location>
        <begin position="178"/>
        <end position="303"/>
    </location>
</feature>
<keyword evidence="1" id="KW-0175">Coiled coil</keyword>
<accession>A0A1B6CG81</accession>
<evidence type="ECO:0000256" key="1">
    <source>
        <dbReference type="SAM" id="Coils"/>
    </source>
</evidence>
<feature type="region of interest" description="Disordered" evidence="2">
    <location>
        <begin position="447"/>
        <end position="488"/>
    </location>
</feature>
<dbReference type="AlphaFoldDB" id="A0A1B6CG81"/>
<feature type="compositionally biased region" description="Basic residues" evidence="2">
    <location>
        <begin position="544"/>
        <end position="553"/>
    </location>
</feature>
<reference evidence="3" key="1">
    <citation type="submission" date="2015-12" db="EMBL/GenBank/DDBJ databases">
        <title>De novo transcriptome assembly of four potential Pierce s Disease insect vectors from Arizona vineyards.</title>
        <authorList>
            <person name="Tassone E.E."/>
        </authorList>
    </citation>
    <scope>NUCLEOTIDE SEQUENCE</scope>
</reference>